<dbReference type="EMBL" id="QJJQ01000016">
    <property type="protein sequence ID" value="PXW83411.1"/>
    <property type="molecule type" value="Genomic_DNA"/>
</dbReference>
<accession>A0A2V3VRE4</accession>
<comment type="cofactor">
    <cofactor evidence="1">
        <name>pyridoxal 5'-phosphate</name>
        <dbReference type="ChEBI" id="CHEBI:597326"/>
    </cofactor>
</comment>
<evidence type="ECO:0000256" key="2">
    <source>
        <dbReference type="ARBA" id="ARBA00022898"/>
    </source>
</evidence>
<protein>
    <submittedName>
        <fullName evidence="4">Cysteine synthase</fullName>
    </submittedName>
</protein>
<organism evidence="4 5">
    <name type="scientific">Pseudogracilibacillus auburnensis</name>
    <dbReference type="NCBI Taxonomy" id="1494959"/>
    <lineage>
        <taxon>Bacteria</taxon>
        <taxon>Bacillati</taxon>
        <taxon>Bacillota</taxon>
        <taxon>Bacilli</taxon>
        <taxon>Bacillales</taxon>
        <taxon>Bacillaceae</taxon>
        <taxon>Pseudogracilibacillus</taxon>
    </lineage>
</organism>
<keyword evidence="5" id="KW-1185">Reference proteome</keyword>
<dbReference type="RefSeq" id="WP_110396931.1">
    <property type="nucleotide sequence ID" value="NZ_JBHUHB010000001.1"/>
</dbReference>
<dbReference type="InterPro" id="IPR001926">
    <property type="entry name" value="TrpB-like_PALP"/>
</dbReference>
<dbReference type="GO" id="GO:1901605">
    <property type="term" value="P:alpha-amino acid metabolic process"/>
    <property type="evidence" value="ECO:0007669"/>
    <property type="project" value="UniProtKB-ARBA"/>
</dbReference>
<gene>
    <name evidence="4" type="ORF">DFR56_11690</name>
</gene>
<dbReference type="CDD" id="cd00640">
    <property type="entry name" value="Trp-synth-beta_II"/>
    <property type="match status" value="1"/>
</dbReference>
<dbReference type="InterPro" id="IPR036052">
    <property type="entry name" value="TrpB-like_PALP_sf"/>
</dbReference>
<dbReference type="AlphaFoldDB" id="A0A2V3VRE4"/>
<dbReference type="OrthoDB" id="9778118at2"/>
<dbReference type="NCBIfam" id="NF040741">
    <property type="entry name" value="ornith_OrtB"/>
    <property type="match status" value="1"/>
</dbReference>
<dbReference type="Proteomes" id="UP000247978">
    <property type="component" value="Unassembled WGS sequence"/>
</dbReference>
<dbReference type="InterPro" id="IPR050214">
    <property type="entry name" value="Cys_Synth/Cystath_Beta-Synth"/>
</dbReference>
<dbReference type="SUPFAM" id="SSF53686">
    <property type="entry name" value="Tryptophan synthase beta subunit-like PLP-dependent enzymes"/>
    <property type="match status" value="1"/>
</dbReference>
<comment type="caution">
    <text evidence="4">The sequence shown here is derived from an EMBL/GenBank/DDBJ whole genome shotgun (WGS) entry which is preliminary data.</text>
</comment>
<evidence type="ECO:0000256" key="1">
    <source>
        <dbReference type="ARBA" id="ARBA00001933"/>
    </source>
</evidence>
<dbReference type="Gene3D" id="3.40.50.1100">
    <property type="match status" value="2"/>
</dbReference>
<evidence type="ECO:0000313" key="5">
    <source>
        <dbReference type="Proteomes" id="UP000247978"/>
    </source>
</evidence>
<reference evidence="4 5" key="1">
    <citation type="submission" date="2018-05" db="EMBL/GenBank/DDBJ databases">
        <title>Genomic Encyclopedia of Type Strains, Phase IV (KMG-IV): sequencing the most valuable type-strain genomes for metagenomic binning, comparative biology and taxonomic classification.</title>
        <authorList>
            <person name="Goeker M."/>
        </authorList>
    </citation>
    <scope>NUCLEOTIDE SEQUENCE [LARGE SCALE GENOMIC DNA]</scope>
    <source>
        <strain evidence="4 5">DSM 28556</strain>
    </source>
</reference>
<feature type="domain" description="Tryptophan synthase beta chain-like PALP" evidence="3">
    <location>
        <begin position="67"/>
        <end position="373"/>
    </location>
</feature>
<dbReference type="InterPro" id="IPR053471">
    <property type="entry name" value="AKP_thiolase_beta"/>
</dbReference>
<evidence type="ECO:0000313" key="4">
    <source>
        <dbReference type="EMBL" id="PXW83411.1"/>
    </source>
</evidence>
<proteinExistence type="predicted"/>
<dbReference type="PANTHER" id="PTHR10314">
    <property type="entry name" value="CYSTATHIONINE BETA-SYNTHASE"/>
    <property type="match status" value="1"/>
</dbReference>
<dbReference type="Pfam" id="PF00291">
    <property type="entry name" value="PALP"/>
    <property type="match status" value="1"/>
</dbReference>
<keyword evidence="2" id="KW-0663">Pyridoxal phosphate</keyword>
<name>A0A2V3VRE4_9BACI</name>
<evidence type="ECO:0000259" key="3">
    <source>
        <dbReference type="Pfam" id="PF00291"/>
    </source>
</evidence>
<sequence>MKRLEGIPITTNLYQAIIQEKNEIIKSSLGIDFLKYKFDQIGFNYDQMMNHYSYSIDKIRDIQNSNKVGNTPLVEMKNINKLISKISKKGYGAKIFIKDEACNPSGSFKDRRASLSIHQAKEKGYEGVVCATSGNFGAAVASQAAMHGLKAIIIQEVFDSNKVGQPEILEKSRACASYGAEVIQLTVGPELFFTFLSTLKETGYFNASLYSPLSIAGVETLGYEIAEECQTRFNQFPDAVIVTNAGGGNVTGTARGLIKAGASNTQVIGASVDLKGLHMASDQDFNRKSFTTGHTGFGIPFSINPDRVDVPFSAARPLRYLDRYVLISQGEVFYTTEMLAQLEGMERGPAGNTSLTAAISLAKEMRSDQIIVVQETEYTGAGKHPTAQLTFAKENGVKIMRGNPENNIPGENIIIPENISQLSIKDVDLDYLRGSFINFKVNNKMDKVELTDSEIKFLSDETKWSIDRVKTFLF</sequence>